<dbReference type="GO" id="GO:0005524">
    <property type="term" value="F:ATP binding"/>
    <property type="evidence" value="ECO:0007669"/>
    <property type="project" value="UniProtKB-KW"/>
</dbReference>
<dbReference type="OrthoDB" id="9807095at2"/>
<dbReference type="GO" id="GO:0006542">
    <property type="term" value="P:glutamine biosynthetic process"/>
    <property type="evidence" value="ECO:0007669"/>
    <property type="project" value="InterPro"/>
</dbReference>
<dbReference type="Gene3D" id="3.30.590.10">
    <property type="entry name" value="Glutamine synthetase/guanido kinase, catalytic domain"/>
    <property type="match status" value="1"/>
</dbReference>
<keyword evidence="4" id="KW-0067">ATP-binding</keyword>
<evidence type="ECO:0000313" key="10">
    <source>
        <dbReference type="EMBL" id="SJZ29730.1"/>
    </source>
</evidence>
<dbReference type="InterPro" id="IPR008146">
    <property type="entry name" value="Gln_synth_cat_dom"/>
</dbReference>
<feature type="domain" description="GS catalytic" evidence="9">
    <location>
        <begin position="106"/>
        <end position="404"/>
    </location>
</feature>
<dbReference type="PROSITE" id="PS51987">
    <property type="entry name" value="GS_CATALYTIC"/>
    <property type="match status" value="1"/>
</dbReference>
<comment type="similarity">
    <text evidence="6 7">Belongs to the glutamine synthetase family.</text>
</comment>
<evidence type="ECO:0000256" key="2">
    <source>
        <dbReference type="ARBA" id="ARBA00022598"/>
    </source>
</evidence>
<name>A0A1T4JHS9_TREPO</name>
<dbReference type="STRING" id="261392.SAMN02745149_00234"/>
<feature type="domain" description="GS beta-grasp" evidence="8">
    <location>
        <begin position="14"/>
        <end position="99"/>
    </location>
</feature>
<accession>A0A1T4JHS9</accession>
<keyword evidence="11" id="KW-1185">Reference proteome</keyword>
<sequence>MYTENEVLEFVKEEDVKFVRLAFFALNGKQKNISIMASELPRAFKYGVSFDASSVTGFQTPDKSDMFLHPDPATLAVLPWRPSAGKVVRMFCDIKYPDGTPYEKDCRHLLKKAVQTAKNDFGVEMMFGSEIEFYLFKLDENGEPTKIPFDNAGYMDIAPEDKGENIRRDICFTLEQMGIMPEASHHEEGPGQNEIDFHYGNALLSADNTATFKWVVRTKAAANGLFADFTPKPLPKQPGSGMHINMSCHSVDKNDKKDYMEQVLAGIIKHVDEMTLFFNPTVNSYDRLGECKAPKYISWSKENRSQLIRIPASRNERRIEVRSPDPKANPYLAFTLLIYAALDGIKNNLVPPSAVDENLFAADKKITSALKILPDTIEEARRIAAKSDFIKETLGEEILKAFLD</sequence>
<dbReference type="PROSITE" id="PS00181">
    <property type="entry name" value="GLNA_ATP"/>
    <property type="match status" value="1"/>
</dbReference>
<reference evidence="10 11" key="1">
    <citation type="submission" date="2017-02" db="EMBL/GenBank/DDBJ databases">
        <authorList>
            <person name="Peterson S.W."/>
        </authorList>
    </citation>
    <scope>NUCLEOTIDE SEQUENCE [LARGE SCALE GENOMIC DNA]</scope>
    <source>
        <strain evidence="10 11">ATCC BAA-908</strain>
    </source>
</reference>
<dbReference type="AlphaFoldDB" id="A0A1T4JHS9"/>
<dbReference type="SUPFAM" id="SSF54368">
    <property type="entry name" value="Glutamine synthetase, N-terminal domain"/>
    <property type="match status" value="1"/>
</dbReference>
<protein>
    <submittedName>
        <fullName evidence="10">Glutamine synthetase</fullName>
    </submittedName>
</protein>
<dbReference type="PANTHER" id="PTHR43785:SF12">
    <property type="entry name" value="TYPE-1 GLUTAMINE SYNTHETASE 2"/>
    <property type="match status" value="1"/>
</dbReference>
<evidence type="ECO:0000256" key="1">
    <source>
        <dbReference type="ARBA" id="ARBA00001946"/>
    </source>
</evidence>
<evidence type="ECO:0000259" key="8">
    <source>
        <dbReference type="PROSITE" id="PS51986"/>
    </source>
</evidence>
<dbReference type="Pfam" id="PF03951">
    <property type="entry name" value="Gln-synt_N"/>
    <property type="match status" value="1"/>
</dbReference>
<dbReference type="PROSITE" id="PS51986">
    <property type="entry name" value="GS_BETA_GRASP"/>
    <property type="match status" value="1"/>
</dbReference>
<keyword evidence="3" id="KW-0547">Nucleotide-binding</keyword>
<proteinExistence type="inferred from homology"/>
<dbReference type="InterPro" id="IPR014746">
    <property type="entry name" value="Gln_synth/guanido_kin_cat_dom"/>
</dbReference>
<evidence type="ECO:0000256" key="3">
    <source>
        <dbReference type="ARBA" id="ARBA00022741"/>
    </source>
</evidence>
<dbReference type="RefSeq" id="WP_078932146.1">
    <property type="nucleotide sequence ID" value="NZ_FUWG01000002.1"/>
</dbReference>
<dbReference type="InterPro" id="IPR027303">
    <property type="entry name" value="Gln_synth_gly_rich_site"/>
</dbReference>
<dbReference type="Pfam" id="PF00120">
    <property type="entry name" value="Gln-synt_C"/>
    <property type="match status" value="1"/>
</dbReference>
<organism evidence="10 11">
    <name type="scientific">Treponema porcinum</name>
    <dbReference type="NCBI Taxonomy" id="261392"/>
    <lineage>
        <taxon>Bacteria</taxon>
        <taxon>Pseudomonadati</taxon>
        <taxon>Spirochaetota</taxon>
        <taxon>Spirochaetia</taxon>
        <taxon>Spirochaetales</taxon>
        <taxon>Treponemataceae</taxon>
        <taxon>Treponema</taxon>
    </lineage>
</organism>
<keyword evidence="5" id="KW-0460">Magnesium</keyword>
<evidence type="ECO:0000256" key="6">
    <source>
        <dbReference type="PROSITE-ProRule" id="PRU01330"/>
    </source>
</evidence>
<dbReference type="Proteomes" id="UP000190423">
    <property type="component" value="Unassembled WGS sequence"/>
</dbReference>
<dbReference type="SUPFAM" id="SSF55931">
    <property type="entry name" value="Glutamine synthetase/guanido kinase"/>
    <property type="match status" value="1"/>
</dbReference>
<dbReference type="GO" id="GO:0004356">
    <property type="term" value="F:glutamine synthetase activity"/>
    <property type="evidence" value="ECO:0007669"/>
    <property type="project" value="InterPro"/>
</dbReference>
<dbReference type="GeneID" id="78315556"/>
<evidence type="ECO:0000256" key="4">
    <source>
        <dbReference type="ARBA" id="ARBA00022840"/>
    </source>
</evidence>
<evidence type="ECO:0000256" key="5">
    <source>
        <dbReference type="ARBA" id="ARBA00022842"/>
    </source>
</evidence>
<dbReference type="SMART" id="SM01230">
    <property type="entry name" value="Gln-synt_C"/>
    <property type="match status" value="1"/>
</dbReference>
<dbReference type="InterPro" id="IPR036651">
    <property type="entry name" value="Gln_synt_N_sf"/>
</dbReference>
<dbReference type="Gene3D" id="3.10.20.70">
    <property type="entry name" value="Glutamine synthetase, N-terminal domain"/>
    <property type="match status" value="1"/>
</dbReference>
<dbReference type="InterPro" id="IPR008147">
    <property type="entry name" value="Gln_synt_N"/>
</dbReference>
<evidence type="ECO:0000313" key="11">
    <source>
        <dbReference type="Proteomes" id="UP000190423"/>
    </source>
</evidence>
<gene>
    <name evidence="10" type="ORF">SAMN02745149_00234</name>
</gene>
<evidence type="ECO:0000256" key="7">
    <source>
        <dbReference type="RuleBase" id="RU000384"/>
    </source>
</evidence>
<dbReference type="PANTHER" id="PTHR43785">
    <property type="entry name" value="GAMMA-GLUTAMYLPUTRESCINE SYNTHETASE"/>
    <property type="match status" value="1"/>
</dbReference>
<keyword evidence="2" id="KW-0436">Ligase</keyword>
<dbReference type="EMBL" id="FUWG01000002">
    <property type="protein sequence ID" value="SJZ29730.1"/>
    <property type="molecule type" value="Genomic_DNA"/>
</dbReference>
<comment type="cofactor">
    <cofactor evidence="1">
        <name>Mg(2+)</name>
        <dbReference type="ChEBI" id="CHEBI:18420"/>
    </cofactor>
</comment>
<evidence type="ECO:0000259" key="9">
    <source>
        <dbReference type="PROSITE" id="PS51987"/>
    </source>
</evidence>